<protein>
    <submittedName>
        <fullName evidence="1">Nucleotidyltransferase domain-containing protein</fullName>
    </submittedName>
</protein>
<sequence>MRLTPEQVAVIEYTLRHYFGKQSEICVFGSRVDDHARGGDIDLYIEPEKTGAAEVFDAKIEALVALKQVLGDQRIDLVINRGCGEMLPIYTHAKATGIKI</sequence>
<dbReference type="Gene3D" id="3.30.460.10">
    <property type="entry name" value="Beta Polymerase, domain 2"/>
    <property type="match status" value="1"/>
</dbReference>
<proteinExistence type="predicted"/>
<evidence type="ECO:0000313" key="2">
    <source>
        <dbReference type="Proteomes" id="UP001165308"/>
    </source>
</evidence>
<comment type="caution">
    <text evidence="1">The sequence shown here is derived from an EMBL/GenBank/DDBJ whole genome shotgun (WGS) entry which is preliminary data.</text>
</comment>
<gene>
    <name evidence="1" type="ORF">M8006_16535</name>
</gene>
<dbReference type="SUPFAM" id="SSF81301">
    <property type="entry name" value="Nucleotidyltransferase"/>
    <property type="match status" value="1"/>
</dbReference>
<reference evidence="1" key="1">
    <citation type="submission" date="2022-05" db="EMBL/GenBank/DDBJ databases">
        <title>Halomonas geminus sp. nov. and Halomonas llamarensis sp. nov. isolated from high-altitude salars of the Atacama Desert.</title>
        <authorList>
            <person name="Hintersatz C."/>
            <person name="Rojas L.A."/>
            <person name="Wei T.-S."/>
            <person name="Kutschke S."/>
            <person name="Lehmann F."/>
            <person name="Jain R."/>
            <person name="Pollmann K."/>
        </authorList>
    </citation>
    <scope>NUCLEOTIDE SEQUENCE</scope>
    <source>
        <strain evidence="1">ATCHA</strain>
    </source>
</reference>
<dbReference type="EMBL" id="JAMJPJ010000044">
    <property type="protein sequence ID" value="MCL7931565.1"/>
    <property type="molecule type" value="Genomic_DNA"/>
</dbReference>
<accession>A0ABT0SVU2</accession>
<dbReference type="InterPro" id="IPR043519">
    <property type="entry name" value="NT_sf"/>
</dbReference>
<dbReference type="RefSeq" id="WP_250084141.1">
    <property type="nucleotide sequence ID" value="NZ_JAMJPJ010000044.1"/>
</dbReference>
<evidence type="ECO:0000313" key="1">
    <source>
        <dbReference type="EMBL" id="MCL7931565.1"/>
    </source>
</evidence>
<dbReference type="Proteomes" id="UP001165308">
    <property type="component" value="Unassembled WGS sequence"/>
</dbReference>
<keyword evidence="2" id="KW-1185">Reference proteome</keyword>
<organism evidence="1 2">
    <name type="scientific">Halomonas llamarensis</name>
    <dbReference type="NCBI Taxonomy" id="2945104"/>
    <lineage>
        <taxon>Bacteria</taxon>
        <taxon>Pseudomonadati</taxon>
        <taxon>Pseudomonadota</taxon>
        <taxon>Gammaproteobacteria</taxon>
        <taxon>Oceanospirillales</taxon>
        <taxon>Halomonadaceae</taxon>
        <taxon>Halomonas</taxon>
    </lineage>
</organism>
<name>A0ABT0SVU2_9GAMM</name>